<comment type="similarity">
    <text evidence="10">Belongs to the ApbE family.</text>
</comment>
<reference evidence="12 13" key="1">
    <citation type="submission" date="2018-12" db="EMBL/GenBank/DDBJ databases">
        <authorList>
            <person name="Sun L."/>
            <person name="Chen Z."/>
        </authorList>
    </citation>
    <scope>NUCLEOTIDE SEQUENCE [LARGE SCALE GENOMIC DNA]</scope>
    <source>
        <strain evidence="12 13">DSM 15890</strain>
    </source>
</reference>
<dbReference type="EC" id="2.7.1.180" evidence="1 10"/>
<dbReference type="OrthoDB" id="9778595at2"/>
<gene>
    <name evidence="12" type="ORF">EJP82_27000</name>
</gene>
<dbReference type="Pfam" id="PF02424">
    <property type="entry name" value="ApbE"/>
    <property type="match status" value="1"/>
</dbReference>
<comment type="catalytic activity">
    <reaction evidence="9 10">
        <text>L-threonyl-[protein] + FAD = FMN-L-threonyl-[protein] + AMP + H(+)</text>
        <dbReference type="Rhea" id="RHEA:36847"/>
        <dbReference type="Rhea" id="RHEA-COMP:11060"/>
        <dbReference type="Rhea" id="RHEA-COMP:11061"/>
        <dbReference type="ChEBI" id="CHEBI:15378"/>
        <dbReference type="ChEBI" id="CHEBI:30013"/>
        <dbReference type="ChEBI" id="CHEBI:57692"/>
        <dbReference type="ChEBI" id="CHEBI:74257"/>
        <dbReference type="ChEBI" id="CHEBI:456215"/>
        <dbReference type="EC" id="2.7.1.180"/>
    </reaction>
</comment>
<keyword evidence="13" id="KW-1185">Reference proteome</keyword>
<dbReference type="Proteomes" id="UP000279446">
    <property type="component" value="Unassembled WGS sequence"/>
</dbReference>
<keyword evidence="7 10" id="KW-0460">Magnesium</keyword>
<dbReference type="EMBL" id="RZNY01000055">
    <property type="protein sequence ID" value="RUT38603.1"/>
    <property type="molecule type" value="Genomic_DNA"/>
</dbReference>
<evidence type="ECO:0000256" key="7">
    <source>
        <dbReference type="ARBA" id="ARBA00022842"/>
    </source>
</evidence>
<dbReference type="GO" id="GO:0016740">
    <property type="term" value="F:transferase activity"/>
    <property type="evidence" value="ECO:0007669"/>
    <property type="project" value="UniProtKB-UniRule"/>
</dbReference>
<keyword evidence="5 10" id="KW-0479">Metal-binding</keyword>
<feature type="binding site" evidence="11">
    <location>
        <position position="313"/>
    </location>
    <ligand>
        <name>Mg(2+)</name>
        <dbReference type="ChEBI" id="CHEBI:18420"/>
    </ligand>
</feature>
<evidence type="ECO:0000256" key="9">
    <source>
        <dbReference type="ARBA" id="ARBA00048540"/>
    </source>
</evidence>
<dbReference type="PANTHER" id="PTHR30040">
    <property type="entry name" value="THIAMINE BIOSYNTHESIS LIPOPROTEIN APBE"/>
    <property type="match status" value="1"/>
</dbReference>
<dbReference type="SUPFAM" id="SSF143631">
    <property type="entry name" value="ApbE-like"/>
    <property type="match status" value="1"/>
</dbReference>
<name>A0A433XVN2_9BACL</name>
<dbReference type="InterPro" id="IPR024932">
    <property type="entry name" value="ApbE"/>
</dbReference>
<sequence length="363" mass="40283">MTFAIVTVLAGCTNKSNTAIEEAKVESSQYEKYSDSMFDSFDTLIQVVAYTKSEAEFKQYFEQIHDRFLELHRLYDIFNSYEGLNNIKTINDQAGIAPVKVAPEIVELIQFCKDWYVKAGPETNIAMGSMLSIWQDYRDMASSNPAEAKLPPMEELQAAAVHSNMDDIIIDEENSTVYLADPKMSLNVGAVAKGYATEIVALEIKEAGLQSAIISAGGNVRTIGKPLDGVRERWGIGLQHPDRLTVTAEENLLDTAFIEEASVVSSGDYERYYMVGDKRIHHLIDPNTLMPADYYRAVTVVTKDSGLADFLSTVVFILPFEQSYAFVESMEGTEALWMLKDGTIKLSTGMGSMLKSKNASSMD</sequence>
<evidence type="ECO:0000256" key="10">
    <source>
        <dbReference type="PIRNR" id="PIRNR006268"/>
    </source>
</evidence>
<dbReference type="AlphaFoldDB" id="A0A433XVN2"/>
<evidence type="ECO:0000256" key="3">
    <source>
        <dbReference type="ARBA" id="ARBA00022630"/>
    </source>
</evidence>
<dbReference type="GO" id="GO:0046872">
    <property type="term" value="F:metal ion binding"/>
    <property type="evidence" value="ECO:0007669"/>
    <property type="project" value="UniProtKB-UniRule"/>
</dbReference>
<evidence type="ECO:0000256" key="6">
    <source>
        <dbReference type="ARBA" id="ARBA00022827"/>
    </source>
</evidence>
<feature type="binding site" evidence="11">
    <location>
        <position position="190"/>
    </location>
    <ligand>
        <name>Mg(2+)</name>
        <dbReference type="ChEBI" id="CHEBI:18420"/>
    </ligand>
</feature>
<organism evidence="12 13">
    <name type="scientific">Paenibacillus anaericanus</name>
    <dbReference type="NCBI Taxonomy" id="170367"/>
    <lineage>
        <taxon>Bacteria</taxon>
        <taxon>Bacillati</taxon>
        <taxon>Bacillota</taxon>
        <taxon>Bacilli</taxon>
        <taxon>Bacillales</taxon>
        <taxon>Paenibacillaceae</taxon>
        <taxon>Paenibacillus</taxon>
    </lineage>
</organism>
<evidence type="ECO:0000256" key="8">
    <source>
        <dbReference type="ARBA" id="ARBA00031306"/>
    </source>
</evidence>
<evidence type="ECO:0000256" key="11">
    <source>
        <dbReference type="PIRSR" id="PIRSR006268-2"/>
    </source>
</evidence>
<dbReference type="PANTHER" id="PTHR30040:SF2">
    <property type="entry name" value="FAD:PROTEIN FMN TRANSFERASE"/>
    <property type="match status" value="1"/>
</dbReference>
<evidence type="ECO:0000256" key="2">
    <source>
        <dbReference type="ARBA" id="ARBA00016337"/>
    </source>
</evidence>
<dbReference type="PIRSF" id="PIRSF006268">
    <property type="entry name" value="ApbE"/>
    <property type="match status" value="1"/>
</dbReference>
<protein>
    <recommendedName>
        <fullName evidence="2 10">FAD:protein FMN transferase</fullName>
        <ecNumber evidence="1 10">2.7.1.180</ecNumber>
    </recommendedName>
    <alternativeName>
        <fullName evidence="8 10">Flavin transferase</fullName>
    </alternativeName>
</protein>
<evidence type="ECO:0000313" key="12">
    <source>
        <dbReference type="EMBL" id="RUT38603.1"/>
    </source>
</evidence>
<feature type="binding site" evidence="11">
    <location>
        <position position="309"/>
    </location>
    <ligand>
        <name>Mg(2+)</name>
        <dbReference type="ChEBI" id="CHEBI:18420"/>
    </ligand>
</feature>
<evidence type="ECO:0000256" key="4">
    <source>
        <dbReference type="ARBA" id="ARBA00022679"/>
    </source>
</evidence>
<dbReference type="InterPro" id="IPR003374">
    <property type="entry name" value="ApbE-like_sf"/>
</dbReference>
<keyword evidence="3 10" id="KW-0285">Flavoprotein</keyword>
<evidence type="ECO:0000313" key="13">
    <source>
        <dbReference type="Proteomes" id="UP000279446"/>
    </source>
</evidence>
<keyword evidence="6 10" id="KW-0274">FAD</keyword>
<keyword evidence="4 10" id="KW-0808">Transferase</keyword>
<dbReference type="Gene3D" id="3.10.520.10">
    <property type="entry name" value="ApbE-like domains"/>
    <property type="match status" value="1"/>
</dbReference>
<comment type="cofactor">
    <cofactor evidence="11">
        <name>Mg(2+)</name>
        <dbReference type="ChEBI" id="CHEBI:18420"/>
    </cofactor>
    <cofactor evidence="11">
        <name>Mn(2+)</name>
        <dbReference type="ChEBI" id="CHEBI:29035"/>
    </cofactor>
    <text evidence="11">Magnesium. Can also use manganese.</text>
</comment>
<accession>A0A433XVN2</accession>
<proteinExistence type="inferred from homology"/>
<evidence type="ECO:0000256" key="1">
    <source>
        <dbReference type="ARBA" id="ARBA00011955"/>
    </source>
</evidence>
<evidence type="ECO:0000256" key="5">
    <source>
        <dbReference type="ARBA" id="ARBA00022723"/>
    </source>
</evidence>
<comment type="caution">
    <text evidence="12">The sequence shown here is derived from an EMBL/GenBank/DDBJ whole genome shotgun (WGS) entry which is preliminary data.</text>
</comment>